<gene>
    <name evidence="2" type="ORF">AU255_17895</name>
</gene>
<reference evidence="2 3" key="1">
    <citation type="submission" date="2015-12" db="EMBL/GenBank/DDBJ databases">
        <authorList>
            <person name="Shamseldin A."/>
            <person name="Moawad H."/>
            <person name="Abd El-Rahim W.M."/>
            <person name="Sadowsky M.J."/>
        </authorList>
    </citation>
    <scope>NUCLEOTIDE SEQUENCE [LARGE SCALE GENOMIC DNA]</scope>
    <source>
        <strain evidence="2 3">WF1</strain>
    </source>
</reference>
<evidence type="ECO:0000259" key="1">
    <source>
        <dbReference type="PROSITE" id="PS51352"/>
    </source>
</evidence>
<dbReference type="Proteomes" id="UP000191980">
    <property type="component" value="Unassembled WGS sequence"/>
</dbReference>
<keyword evidence="3" id="KW-1185">Reference proteome</keyword>
<dbReference type="STRING" id="1420851.AU255_17895"/>
<dbReference type="InterPro" id="IPR036249">
    <property type="entry name" value="Thioredoxin-like_sf"/>
</dbReference>
<dbReference type="AlphaFoldDB" id="A0A1V8M1A5"/>
<dbReference type="PANTHER" id="PTHR42852:SF13">
    <property type="entry name" value="PROTEIN DIPZ"/>
    <property type="match status" value="1"/>
</dbReference>
<dbReference type="Gene3D" id="3.40.30.10">
    <property type="entry name" value="Glutaredoxin"/>
    <property type="match status" value="1"/>
</dbReference>
<dbReference type="PANTHER" id="PTHR42852">
    <property type="entry name" value="THIOL:DISULFIDE INTERCHANGE PROTEIN DSBE"/>
    <property type="match status" value="1"/>
</dbReference>
<comment type="caution">
    <text evidence="2">The sequence shown here is derived from an EMBL/GenBank/DDBJ whole genome shotgun (WGS) entry which is preliminary data.</text>
</comment>
<dbReference type="GO" id="GO:0016853">
    <property type="term" value="F:isomerase activity"/>
    <property type="evidence" value="ECO:0007669"/>
    <property type="project" value="UniProtKB-KW"/>
</dbReference>
<dbReference type="EMBL" id="LPUF01000004">
    <property type="protein sequence ID" value="OQK15344.1"/>
    <property type="molecule type" value="Genomic_DNA"/>
</dbReference>
<dbReference type="PROSITE" id="PS51352">
    <property type="entry name" value="THIOREDOXIN_2"/>
    <property type="match status" value="1"/>
</dbReference>
<name>A0A1V8M1A5_9GAMM</name>
<evidence type="ECO:0000313" key="3">
    <source>
        <dbReference type="Proteomes" id="UP000191980"/>
    </source>
</evidence>
<evidence type="ECO:0000313" key="2">
    <source>
        <dbReference type="EMBL" id="OQK15344.1"/>
    </source>
</evidence>
<keyword evidence="2" id="KW-0413">Isomerase</keyword>
<organism evidence="2 3">
    <name type="scientific">Methyloprofundus sedimenti</name>
    <dbReference type="NCBI Taxonomy" id="1420851"/>
    <lineage>
        <taxon>Bacteria</taxon>
        <taxon>Pseudomonadati</taxon>
        <taxon>Pseudomonadota</taxon>
        <taxon>Gammaproteobacteria</taxon>
        <taxon>Methylococcales</taxon>
        <taxon>Methylococcaceae</taxon>
        <taxon>Methyloprofundus</taxon>
    </lineage>
</organism>
<feature type="domain" description="Thioredoxin" evidence="1">
    <location>
        <begin position="5"/>
        <end position="220"/>
    </location>
</feature>
<accession>A0A1V8M1A5</accession>
<protein>
    <submittedName>
        <fullName evidence="2">Thiol-disulfide isomerase</fullName>
    </submittedName>
</protein>
<proteinExistence type="predicted"/>
<dbReference type="SUPFAM" id="SSF52833">
    <property type="entry name" value="Thioredoxin-like"/>
    <property type="match status" value="1"/>
</dbReference>
<dbReference type="InterPro" id="IPR013766">
    <property type="entry name" value="Thioredoxin_domain"/>
</dbReference>
<dbReference type="InterPro" id="IPR050553">
    <property type="entry name" value="Thioredoxin_ResA/DsbE_sf"/>
</dbReference>
<sequence length="221" mass="25261">MNKTAKLGEKAPLLQISDWVQGNPTNIDQLEGRVILIEVFQVNCPGCFLYSLPQAISLHQKYFDKGLVILGMATAFEDFDKNTLENIELLATQNKVTGETLRALTENNHLINGQLPFHIPFPLAMDQITKHKNEITNNEVDLFIKLHFPDFIHQNERQKKQTQQNVLSYLQSRLSTAETFKLYNLQGTPSHIVIDKKGRLKACEFGHFSDLEWLISALLEE</sequence>
<dbReference type="OrthoDB" id="9811352at2"/>
<dbReference type="RefSeq" id="WP_080524291.1">
    <property type="nucleotide sequence ID" value="NZ_LPUF01000004.1"/>
</dbReference>